<accession>F5XX78</accession>
<evidence type="ECO:0000256" key="2">
    <source>
        <dbReference type="PROSITE-ProRule" id="PRU00169"/>
    </source>
</evidence>
<reference evidence="4 5" key="2">
    <citation type="journal article" date="2011" name="PLoS ONE">
        <title>The Cyst-Dividing Bacterium Ramlibacter tataouinensis TTB310 Genome Reveals a Well-Stocked Toolbox for Adaptation to a Desert Environment.</title>
        <authorList>
            <person name="De Luca G."/>
            <person name="Barakat M."/>
            <person name="Ortet P."/>
            <person name="Fochesato S."/>
            <person name="Jourlin-Castelli C."/>
            <person name="Ansaldi M."/>
            <person name="Py B."/>
            <person name="Fichant G."/>
            <person name="Coutinho P.M."/>
            <person name="Voulhoux R."/>
            <person name="Bastien O."/>
            <person name="Marechal E."/>
            <person name="Henrissat B."/>
            <person name="Quentin Y."/>
            <person name="Noirot P."/>
            <person name="Filloux A."/>
            <person name="Mejean V."/>
            <person name="Dubow M.S."/>
            <person name="Barras F."/>
            <person name="Barbe V."/>
            <person name="Weissenbach J."/>
            <person name="Mihalcescu I."/>
            <person name="Vermeglio A."/>
            <person name="Achouak W."/>
            <person name="Heulin T."/>
        </authorList>
    </citation>
    <scope>NUCLEOTIDE SEQUENCE [LARGE SCALE GENOMIC DNA]</scope>
    <source>
        <strain evidence="5">ATCC BAA-407 / DSM 14655 / LMG 21543 / TTB310</strain>
    </source>
</reference>
<dbReference type="KEGG" id="rta:Rta_19300"/>
<dbReference type="SMART" id="SM00448">
    <property type="entry name" value="REC"/>
    <property type="match status" value="1"/>
</dbReference>
<reference evidence="5" key="1">
    <citation type="submission" date="2006-01" db="EMBL/GenBank/DDBJ databases">
        <title>Genome of the cyst-dividing bacterium Ramlibacter tataouinensis.</title>
        <authorList>
            <person name="Barakat M."/>
            <person name="Ortet P."/>
            <person name="De Luca G."/>
            <person name="Jourlin-Castelli C."/>
            <person name="Ansaldi M."/>
            <person name="Py B."/>
            <person name="Fichant G."/>
            <person name="Coutinho P."/>
            <person name="Voulhoux R."/>
            <person name="Bastien O."/>
            <person name="Roy S."/>
            <person name="Marechal E."/>
            <person name="Henrissat B."/>
            <person name="Quentin Y."/>
            <person name="Noirot P."/>
            <person name="Filloux A."/>
            <person name="Mejean V."/>
            <person name="DuBow M."/>
            <person name="Barras F."/>
            <person name="Heulin T."/>
        </authorList>
    </citation>
    <scope>NUCLEOTIDE SEQUENCE [LARGE SCALE GENOMIC DNA]</scope>
    <source>
        <strain evidence="5">ATCC BAA-407 / DSM 14655 / LMG 21543 / TTB310</strain>
    </source>
</reference>
<dbReference type="SUPFAM" id="SSF52172">
    <property type="entry name" value="CheY-like"/>
    <property type="match status" value="1"/>
</dbReference>
<dbReference type="Gene3D" id="3.40.50.2300">
    <property type="match status" value="1"/>
</dbReference>
<dbReference type="PANTHER" id="PTHR44591">
    <property type="entry name" value="STRESS RESPONSE REGULATOR PROTEIN 1"/>
    <property type="match status" value="1"/>
</dbReference>
<dbReference type="EMBL" id="CP000245">
    <property type="protein sequence ID" value="AEG93022.1"/>
    <property type="molecule type" value="Genomic_DNA"/>
</dbReference>
<evidence type="ECO:0000259" key="3">
    <source>
        <dbReference type="PROSITE" id="PS50110"/>
    </source>
</evidence>
<dbReference type="eggNOG" id="COG0745">
    <property type="taxonomic scope" value="Bacteria"/>
</dbReference>
<dbReference type="InterPro" id="IPR001789">
    <property type="entry name" value="Sig_transdc_resp-reg_receiver"/>
</dbReference>
<dbReference type="PANTHER" id="PTHR44591:SF20">
    <property type="entry name" value="PROTEIN PILH"/>
    <property type="match status" value="1"/>
</dbReference>
<organism evidence="4 5">
    <name type="scientific">Ramlibacter tataouinensis (strain ATCC BAA-407 / DSM 14655 / LMG 21543 / TTB310)</name>
    <dbReference type="NCBI Taxonomy" id="365046"/>
    <lineage>
        <taxon>Bacteria</taxon>
        <taxon>Pseudomonadati</taxon>
        <taxon>Pseudomonadota</taxon>
        <taxon>Betaproteobacteria</taxon>
        <taxon>Burkholderiales</taxon>
        <taxon>Comamonadaceae</taxon>
        <taxon>Ramlibacter</taxon>
    </lineage>
</organism>
<evidence type="ECO:0000313" key="5">
    <source>
        <dbReference type="Proteomes" id="UP000008385"/>
    </source>
</evidence>
<proteinExistence type="predicted"/>
<dbReference type="RefSeq" id="WP_013901254.1">
    <property type="nucleotide sequence ID" value="NC_015677.1"/>
</dbReference>
<evidence type="ECO:0000256" key="1">
    <source>
        <dbReference type="ARBA" id="ARBA00022553"/>
    </source>
</evidence>
<keyword evidence="1 2" id="KW-0597">Phosphoprotein</keyword>
<name>F5XX78_RAMTT</name>
<evidence type="ECO:0000313" key="4">
    <source>
        <dbReference type="EMBL" id="AEG93022.1"/>
    </source>
</evidence>
<dbReference type="PROSITE" id="PS50110">
    <property type="entry name" value="RESPONSE_REGULATORY"/>
    <property type="match status" value="1"/>
</dbReference>
<sequence>MASKILVVDDAPVDRDNLQRILAGAGHTVITAESGEQAIARARSDAPDLIMMDVNMPDMDGFAAARKLKSEDATRNIPVVFVSGKNQKADMAWGLMLGAKGYVAKPYTAAQILAQLA</sequence>
<dbReference type="Proteomes" id="UP000008385">
    <property type="component" value="Chromosome"/>
</dbReference>
<dbReference type="InterPro" id="IPR011006">
    <property type="entry name" value="CheY-like_superfamily"/>
</dbReference>
<dbReference type="InterPro" id="IPR050595">
    <property type="entry name" value="Bact_response_regulator"/>
</dbReference>
<dbReference type="HOGENOM" id="CLU_000445_69_17_4"/>
<dbReference type="GO" id="GO:0000160">
    <property type="term" value="P:phosphorelay signal transduction system"/>
    <property type="evidence" value="ECO:0007669"/>
    <property type="project" value="InterPro"/>
</dbReference>
<dbReference type="AlphaFoldDB" id="F5XX78"/>
<gene>
    <name evidence="4" type="ordered locus">Rta_19300</name>
</gene>
<protein>
    <submittedName>
        <fullName evidence="4">Candidate response regulator, CheY</fullName>
    </submittedName>
</protein>
<keyword evidence="5" id="KW-1185">Reference proteome</keyword>
<feature type="modified residue" description="4-aspartylphosphate" evidence="2">
    <location>
        <position position="53"/>
    </location>
</feature>
<dbReference type="OrthoDB" id="8964771at2"/>
<dbReference type="Pfam" id="PF00072">
    <property type="entry name" value="Response_reg"/>
    <property type="match status" value="1"/>
</dbReference>
<feature type="domain" description="Response regulatory" evidence="3">
    <location>
        <begin position="4"/>
        <end position="117"/>
    </location>
</feature>
<dbReference type="STRING" id="365046.Rta_19300"/>